<dbReference type="eggNOG" id="ENOG502QV2R">
    <property type="taxonomic scope" value="Eukaryota"/>
</dbReference>
<gene>
    <name evidence="11" type="primary">LOC104599053</name>
</gene>
<keyword evidence="7" id="KW-0961">Cell wall biogenesis/degradation</keyword>
<dbReference type="PANTHER" id="PTHR31375">
    <property type="match status" value="1"/>
</dbReference>
<dbReference type="GeneID" id="104599053"/>
<dbReference type="Gene3D" id="2.160.20.10">
    <property type="entry name" value="Single-stranded right-handed beta-helix, Pectin lyase-like"/>
    <property type="match status" value="1"/>
</dbReference>
<dbReference type="PROSITE" id="PS00502">
    <property type="entry name" value="POLYGALACTURONASE"/>
    <property type="match status" value="1"/>
</dbReference>
<sequence>MVPAAKANLVKAGMEDLGFTVLEEHVERMRMRMRSPTELHSHGHLQIQIAPKKEATDSYQAYNGVLTADYSNGGYLQMIRESGRGFRSGSGGAAKPRGIIFNVKLFGAKPDGRKDNTQAFMRTWVAACNSKDQARVLIPEGIYRIGPVIFQGPCNSPDPIIVQVKGTVKATDDISEYPSPEWVSFEKLDGVILTGGGTFDGQGQAVWQYNDCSSNAYCQLLPTSIKLSSVSNAIIRRIKSINSKSFHIGITNGKNIKVRSVDIVAPEDSPNTDGIHISRSFGVSISKAVIGTGDDCISIGQGSNNVTISKVTCGPGHGISVGSLGKYPDEQDVNGITVKNCTLVNTDNGLRIKTWPGSPPSQASNIVFQDIIMENVSRPIIINQQYCASTSSCTNKEPSNVKISNVFFQNIRGTSASDVAVKINCSSAVPCEGLQLFDINLVPIAPTTDSTTPSAVCSNAKISFGGVQVPEPCTSSR</sequence>
<evidence type="ECO:0000256" key="1">
    <source>
        <dbReference type="ARBA" id="ARBA00004191"/>
    </source>
</evidence>
<dbReference type="KEGG" id="nnu:104599053"/>
<proteinExistence type="inferred from homology"/>
<dbReference type="GO" id="GO:0071555">
    <property type="term" value="P:cell wall organization"/>
    <property type="evidence" value="ECO:0007669"/>
    <property type="project" value="UniProtKB-KW"/>
</dbReference>
<keyword evidence="3" id="KW-0134">Cell wall</keyword>
<dbReference type="InterPro" id="IPR000743">
    <property type="entry name" value="Glyco_hydro_28"/>
</dbReference>
<organism evidence="10 11">
    <name type="scientific">Nelumbo nucifera</name>
    <name type="common">Sacred lotus</name>
    <dbReference type="NCBI Taxonomy" id="4432"/>
    <lineage>
        <taxon>Eukaryota</taxon>
        <taxon>Viridiplantae</taxon>
        <taxon>Streptophyta</taxon>
        <taxon>Embryophyta</taxon>
        <taxon>Tracheophyta</taxon>
        <taxon>Spermatophyta</taxon>
        <taxon>Magnoliopsida</taxon>
        <taxon>Proteales</taxon>
        <taxon>Nelumbonaceae</taxon>
        <taxon>Nelumbo</taxon>
    </lineage>
</organism>
<evidence type="ECO:0000256" key="2">
    <source>
        <dbReference type="ARBA" id="ARBA00008834"/>
    </source>
</evidence>
<dbReference type="OMA" id="INSVNPM"/>
<dbReference type="FunFam" id="2.160.20.10:FF:000004">
    <property type="entry name" value="Pectin lyase-like superfamily protein"/>
    <property type="match status" value="1"/>
</dbReference>
<dbReference type="InterPro" id="IPR011050">
    <property type="entry name" value="Pectin_lyase_fold/virulence"/>
</dbReference>
<dbReference type="SMART" id="SM00710">
    <property type="entry name" value="PbH1"/>
    <property type="match status" value="5"/>
</dbReference>
<evidence type="ECO:0000256" key="4">
    <source>
        <dbReference type="ARBA" id="ARBA00022525"/>
    </source>
</evidence>
<dbReference type="GO" id="GO:0004650">
    <property type="term" value="F:polygalacturonase activity"/>
    <property type="evidence" value="ECO:0007669"/>
    <property type="project" value="InterPro"/>
</dbReference>
<keyword evidence="6 9" id="KW-0326">Glycosidase</keyword>
<dbReference type="OrthoDB" id="187139at2759"/>
<keyword evidence="5 9" id="KW-0378">Hydrolase</keyword>
<dbReference type="InParanoid" id="A0A1U8AC53"/>
<evidence type="ECO:0000256" key="8">
    <source>
        <dbReference type="PROSITE-ProRule" id="PRU10052"/>
    </source>
</evidence>
<accession>A0A1U8AC53</accession>
<dbReference type="RefSeq" id="XP_010259722.1">
    <property type="nucleotide sequence ID" value="XM_010261420.1"/>
</dbReference>
<dbReference type="Proteomes" id="UP000189703">
    <property type="component" value="Unplaced"/>
</dbReference>
<dbReference type="AlphaFoldDB" id="A0A1U8AC53"/>
<protein>
    <submittedName>
        <fullName evidence="11">Exopolygalacturonase-like</fullName>
    </submittedName>
</protein>
<comment type="similarity">
    <text evidence="2 9">Belongs to the glycosyl hydrolase 28 family.</text>
</comment>
<feature type="active site" evidence="8">
    <location>
        <position position="317"/>
    </location>
</feature>
<keyword evidence="4" id="KW-0964">Secreted</keyword>
<evidence type="ECO:0000313" key="10">
    <source>
        <dbReference type="Proteomes" id="UP000189703"/>
    </source>
</evidence>
<keyword evidence="10" id="KW-1185">Reference proteome</keyword>
<evidence type="ECO:0000256" key="9">
    <source>
        <dbReference type="RuleBase" id="RU361169"/>
    </source>
</evidence>
<evidence type="ECO:0000256" key="3">
    <source>
        <dbReference type="ARBA" id="ARBA00022512"/>
    </source>
</evidence>
<evidence type="ECO:0000313" key="11">
    <source>
        <dbReference type="RefSeq" id="XP_010259722.1"/>
    </source>
</evidence>
<dbReference type="GO" id="GO:0005975">
    <property type="term" value="P:carbohydrate metabolic process"/>
    <property type="evidence" value="ECO:0007669"/>
    <property type="project" value="InterPro"/>
</dbReference>
<comment type="subcellular location">
    <subcellularLocation>
        <location evidence="1">Secreted</location>
        <location evidence="1">Cell wall</location>
    </subcellularLocation>
</comment>
<dbReference type="STRING" id="4432.A0A1U8AC53"/>
<reference evidence="11" key="1">
    <citation type="submission" date="2025-08" db="UniProtKB">
        <authorList>
            <consortium name="RefSeq"/>
        </authorList>
    </citation>
    <scope>IDENTIFICATION</scope>
</reference>
<evidence type="ECO:0000256" key="7">
    <source>
        <dbReference type="ARBA" id="ARBA00023316"/>
    </source>
</evidence>
<dbReference type="Pfam" id="PF00295">
    <property type="entry name" value="Glyco_hydro_28"/>
    <property type="match status" value="1"/>
</dbReference>
<dbReference type="InterPro" id="IPR012334">
    <property type="entry name" value="Pectin_lyas_fold"/>
</dbReference>
<evidence type="ECO:0000256" key="6">
    <source>
        <dbReference type="ARBA" id="ARBA00023295"/>
    </source>
</evidence>
<evidence type="ECO:0000256" key="5">
    <source>
        <dbReference type="ARBA" id="ARBA00022801"/>
    </source>
</evidence>
<dbReference type="InterPro" id="IPR006626">
    <property type="entry name" value="PbH1"/>
</dbReference>
<dbReference type="SUPFAM" id="SSF51126">
    <property type="entry name" value="Pectin lyase-like"/>
    <property type="match status" value="1"/>
</dbReference>
<name>A0A1U8AC53_NELNU</name>